<dbReference type="InterPro" id="IPR005181">
    <property type="entry name" value="SASA"/>
</dbReference>
<dbReference type="Pfam" id="PF03629">
    <property type="entry name" value="SASA"/>
    <property type="match status" value="1"/>
</dbReference>
<dbReference type="PANTHER" id="PTHR31988">
    <property type="entry name" value="ESTERASE, PUTATIVE (DUF303)-RELATED"/>
    <property type="match status" value="1"/>
</dbReference>
<dbReference type="KEGG" id="pbk:Back11_29070"/>
<reference evidence="1 2" key="1">
    <citation type="submission" date="2018-11" db="EMBL/GenBank/DDBJ databases">
        <title>Complete genome sequence of Paenibacillus baekrokdamisoli strain KCTC 33723.</title>
        <authorList>
            <person name="Kang S.W."/>
            <person name="Lee K.C."/>
            <person name="Kim K.K."/>
            <person name="Kim J.S."/>
            <person name="Kim D.S."/>
            <person name="Ko S.H."/>
            <person name="Yang S.H."/>
            <person name="Lee J.S."/>
        </authorList>
    </citation>
    <scope>NUCLEOTIDE SEQUENCE [LARGE SCALE GENOMIC DNA]</scope>
    <source>
        <strain evidence="1 2">KCTC 33723</strain>
    </source>
</reference>
<dbReference type="AlphaFoldDB" id="A0A3G9ITI3"/>
<dbReference type="RefSeq" id="WP_164522798.1">
    <property type="nucleotide sequence ID" value="NZ_AP019308.1"/>
</dbReference>
<name>A0A3G9ITI3_9BACL</name>
<proteinExistence type="predicted"/>
<keyword evidence="2" id="KW-1185">Reference proteome</keyword>
<sequence>MTVKPFGVQIIQGLQHWAILQQQQGFGTINLSGTWSSLTDVIADQACIYARVVKEDGSGAVIPWMRCAMGDADTWSMSMKGIPTGGLYRIETCLRLDEQQPMELATRGDMVHHLAVGDIWVIGGQSNATGYGRGAVYDPPEMGVHLLRHNGKWDLATHPFNESTQSVQMLNGEPVNPGHSPYLAFAKLIKSETGTPIGLLQTALGGSPLERWNPGEIGDLYRNMMDVIQSSGGKVKGMLWYQGCSDCDTLNAPTYYDRFASMVDHWRKDMENDELPVLTVQLNRYAGYADGEEGNRCWGKVREAQRLAAMQIKHVYVVPSLDSPLSDIIHNSPAGNLLIGGRLARAALAELYGKLVSHRAPNVIKAELGSRTSEGNQTVVLEFENVTGELFAIGPGESVFAIDDEKGLEAIAHWRIVNNNQVELILPRPIEGDAVVHGAYEANPTAFPILDTGTHMPMLAFYGVKII</sequence>
<dbReference type="InterPro" id="IPR052940">
    <property type="entry name" value="Carb_Esterase_6"/>
</dbReference>
<evidence type="ECO:0000313" key="2">
    <source>
        <dbReference type="Proteomes" id="UP000275368"/>
    </source>
</evidence>
<dbReference type="Gene3D" id="3.40.50.1110">
    <property type="entry name" value="SGNH hydrolase"/>
    <property type="match status" value="1"/>
</dbReference>
<dbReference type="SUPFAM" id="SSF52266">
    <property type="entry name" value="SGNH hydrolase"/>
    <property type="match status" value="1"/>
</dbReference>
<organism evidence="1 2">
    <name type="scientific">Paenibacillus baekrokdamisoli</name>
    <dbReference type="NCBI Taxonomy" id="1712516"/>
    <lineage>
        <taxon>Bacteria</taxon>
        <taxon>Bacillati</taxon>
        <taxon>Bacillota</taxon>
        <taxon>Bacilli</taxon>
        <taxon>Bacillales</taxon>
        <taxon>Paenibacillaceae</taxon>
        <taxon>Paenibacillus</taxon>
    </lineage>
</organism>
<protein>
    <submittedName>
        <fullName evidence="1">Uncharacterized protein</fullName>
    </submittedName>
</protein>
<gene>
    <name evidence="1" type="ORF">Back11_29070</name>
</gene>
<accession>A0A3G9ITI3</accession>
<dbReference type="InterPro" id="IPR036514">
    <property type="entry name" value="SGNH_hydro_sf"/>
</dbReference>
<evidence type="ECO:0000313" key="1">
    <source>
        <dbReference type="EMBL" id="BBH21562.1"/>
    </source>
</evidence>
<dbReference type="Proteomes" id="UP000275368">
    <property type="component" value="Chromosome"/>
</dbReference>
<dbReference type="PANTHER" id="PTHR31988:SF19">
    <property type="entry name" value="9-O-ACETYL-N-ACETYLNEURAMINIC ACID DEACETYLASE-RELATED"/>
    <property type="match status" value="1"/>
</dbReference>
<dbReference type="EMBL" id="AP019308">
    <property type="protein sequence ID" value="BBH21562.1"/>
    <property type="molecule type" value="Genomic_DNA"/>
</dbReference>